<dbReference type="RefSeq" id="WP_377575629.1">
    <property type="nucleotide sequence ID" value="NZ_JBHTKA010000001.1"/>
</dbReference>
<feature type="transmembrane region" description="Helical" evidence="6">
    <location>
        <begin position="417"/>
        <end position="442"/>
    </location>
</feature>
<dbReference type="PANTHER" id="PTHR30572">
    <property type="entry name" value="MEMBRANE COMPONENT OF TRANSPORTER-RELATED"/>
    <property type="match status" value="1"/>
</dbReference>
<keyword evidence="4 6" id="KW-1133">Transmembrane helix</keyword>
<keyword evidence="5 6" id="KW-0472">Membrane</keyword>
<feature type="transmembrane region" description="Helical" evidence="6">
    <location>
        <begin position="666"/>
        <end position="687"/>
    </location>
</feature>
<accession>A0ABW3K0C2</accession>
<keyword evidence="3 6" id="KW-0812">Transmembrane</keyword>
<dbReference type="InterPro" id="IPR050250">
    <property type="entry name" value="Macrolide_Exporter_MacB"/>
</dbReference>
<protein>
    <submittedName>
        <fullName evidence="9">ABC transporter permease</fullName>
    </submittedName>
</protein>
<sequence length="786" mass="88071">MLRHNFLLLYRNFKRFRGTFFINLAGLSTGLACTLLIYLWVYDEWQVDKFHANDSWLYKIFEKQQHSGNIGVTDSTPGLLAETLAEDMPEVEYASTVTPPYWFDRFTLSVKDKRISAAGIYAGKDYFNIFSFDLLHGDASRVLADKNSIVISESIAKSLFTTTANAMGKAIEWQREQEYIVSGVFKDIPSASSLRSDFVLSFEVMKDTNKGVLNWANSGPMTFLVLKKGTDATLFERKISGLIKTKTTATHRDLILQKYSDGYLFGRFENGIATGGRIDYVILFSVIAAFILVIACINFMNLSTAKASRRLKEIGIKKAIGAGRRTLVIQHLGESMFMSFLSLLLAVLMVDLVLPSFNIITVKQLVLTFSTDLVVASLLITLAAGLLAGSYPALYLSGFSPVHVLKGKLNSSTGELWARKGLVIFQFTLSVIFIVSVLIIYMQIDFLQSRNLGYNKDNVIHFPMEGRVKENPETFLNELRKLPGIVSASSIGQSMVGGGNTTEIEWEGKEPNMLVPFAIRPVNYDVIEMLDLELLQGRAFSRDDSPGFKAIFNETAIDIMALKDPIGKTIQLGNDKLNVEIIGVVKDFHFESLHSKVAPMFFVIAPPYTSKIIARMTAGSERETIDRLQNFYRTYNPEFDLDYRFLDQDYQAQYAAEERIGTLSEYFAGLAILISCLGLFGLASFTAERRLKEIGIRKVLGSSATNIVILLTADFTRIVLVAIILALPVSYYIGKFWLDNFAYKIPLTWWYFVSGGCIALFISWLTVGLQAIRAARVNPARCLRDE</sequence>
<keyword evidence="2" id="KW-1003">Cell membrane</keyword>
<dbReference type="PANTHER" id="PTHR30572:SF18">
    <property type="entry name" value="ABC-TYPE MACROLIDE FAMILY EXPORT SYSTEM PERMEASE COMPONENT 2"/>
    <property type="match status" value="1"/>
</dbReference>
<dbReference type="Proteomes" id="UP001597112">
    <property type="component" value="Unassembled WGS sequence"/>
</dbReference>
<evidence type="ECO:0000256" key="3">
    <source>
        <dbReference type="ARBA" id="ARBA00022692"/>
    </source>
</evidence>
<gene>
    <name evidence="9" type="ORF">ACFQ21_04880</name>
</gene>
<feature type="transmembrane region" description="Helical" evidence="6">
    <location>
        <begin position="20"/>
        <end position="41"/>
    </location>
</feature>
<dbReference type="InterPro" id="IPR003838">
    <property type="entry name" value="ABC3_permease_C"/>
</dbReference>
<feature type="domain" description="ABC3 transporter permease C-terminal" evidence="7">
    <location>
        <begin position="286"/>
        <end position="401"/>
    </location>
</feature>
<dbReference type="EMBL" id="JBHTKA010000001">
    <property type="protein sequence ID" value="MFD0998626.1"/>
    <property type="molecule type" value="Genomic_DNA"/>
</dbReference>
<evidence type="ECO:0000256" key="5">
    <source>
        <dbReference type="ARBA" id="ARBA00023136"/>
    </source>
</evidence>
<dbReference type="Pfam" id="PF02687">
    <property type="entry name" value="FtsX"/>
    <property type="match status" value="2"/>
</dbReference>
<evidence type="ECO:0000256" key="4">
    <source>
        <dbReference type="ARBA" id="ARBA00022989"/>
    </source>
</evidence>
<evidence type="ECO:0000256" key="1">
    <source>
        <dbReference type="ARBA" id="ARBA00004651"/>
    </source>
</evidence>
<feature type="domain" description="MacB-like periplasmic core" evidence="8">
    <location>
        <begin position="21"/>
        <end position="239"/>
    </location>
</feature>
<evidence type="ECO:0000256" key="6">
    <source>
        <dbReference type="SAM" id="Phobius"/>
    </source>
</evidence>
<evidence type="ECO:0000259" key="8">
    <source>
        <dbReference type="Pfam" id="PF12704"/>
    </source>
</evidence>
<feature type="transmembrane region" description="Helical" evidence="6">
    <location>
        <begin position="749"/>
        <end position="772"/>
    </location>
</feature>
<keyword evidence="10" id="KW-1185">Reference proteome</keyword>
<dbReference type="PROSITE" id="PS51257">
    <property type="entry name" value="PROKAR_LIPOPROTEIN"/>
    <property type="match status" value="1"/>
</dbReference>
<feature type="domain" description="MacB-like periplasmic core" evidence="8">
    <location>
        <begin position="439"/>
        <end position="608"/>
    </location>
</feature>
<name>A0ABW3K0C2_9BACT</name>
<comment type="subcellular location">
    <subcellularLocation>
        <location evidence="1">Cell membrane</location>
        <topology evidence="1">Multi-pass membrane protein</topology>
    </subcellularLocation>
</comment>
<comment type="caution">
    <text evidence="9">The sequence shown here is derived from an EMBL/GenBank/DDBJ whole genome shotgun (WGS) entry which is preliminary data.</text>
</comment>
<proteinExistence type="predicted"/>
<reference evidence="10" key="1">
    <citation type="journal article" date="2019" name="Int. J. Syst. Evol. Microbiol.">
        <title>The Global Catalogue of Microorganisms (GCM) 10K type strain sequencing project: providing services to taxonomists for standard genome sequencing and annotation.</title>
        <authorList>
            <consortium name="The Broad Institute Genomics Platform"/>
            <consortium name="The Broad Institute Genome Sequencing Center for Infectious Disease"/>
            <person name="Wu L."/>
            <person name="Ma J."/>
        </authorList>
    </citation>
    <scope>NUCLEOTIDE SEQUENCE [LARGE SCALE GENOMIC DNA]</scope>
    <source>
        <strain evidence="10">CCUG 58938</strain>
    </source>
</reference>
<feature type="transmembrane region" description="Helical" evidence="6">
    <location>
        <begin position="280"/>
        <end position="302"/>
    </location>
</feature>
<evidence type="ECO:0000313" key="9">
    <source>
        <dbReference type="EMBL" id="MFD0998626.1"/>
    </source>
</evidence>
<dbReference type="InterPro" id="IPR025857">
    <property type="entry name" value="MacB_PCD"/>
</dbReference>
<feature type="transmembrane region" description="Helical" evidence="6">
    <location>
        <begin position="340"/>
        <end position="361"/>
    </location>
</feature>
<organism evidence="9 10">
    <name type="scientific">Ohtaekwangia kribbensis</name>
    <dbReference type="NCBI Taxonomy" id="688913"/>
    <lineage>
        <taxon>Bacteria</taxon>
        <taxon>Pseudomonadati</taxon>
        <taxon>Bacteroidota</taxon>
        <taxon>Cytophagia</taxon>
        <taxon>Cytophagales</taxon>
        <taxon>Fulvivirgaceae</taxon>
        <taxon>Ohtaekwangia</taxon>
    </lineage>
</organism>
<evidence type="ECO:0000313" key="10">
    <source>
        <dbReference type="Proteomes" id="UP001597112"/>
    </source>
</evidence>
<feature type="transmembrane region" description="Helical" evidence="6">
    <location>
        <begin position="707"/>
        <end position="729"/>
    </location>
</feature>
<feature type="transmembrane region" description="Helical" evidence="6">
    <location>
        <begin position="373"/>
        <end position="396"/>
    </location>
</feature>
<feature type="domain" description="ABC3 transporter permease C-terminal" evidence="7">
    <location>
        <begin position="667"/>
        <end position="779"/>
    </location>
</feature>
<evidence type="ECO:0000256" key="2">
    <source>
        <dbReference type="ARBA" id="ARBA00022475"/>
    </source>
</evidence>
<dbReference type="Pfam" id="PF12704">
    <property type="entry name" value="MacB_PCD"/>
    <property type="match status" value="2"/>
</dbReference>
<evidence type="ECO:0000259" key="7">
    <source>
        <dbReference type="Pfam" id="PF02687"/>
    </source>
</evidence>